<evidence type="ECO:0000313" key="1">
    <source>
        <dbReference type="EMBL" id="NER11268.1"/>
    </source>
</evidence>
<dbReference type="AlphaFoldDB" id="A0A6P0UHH6"/>
<reference evidence="1 2" key="1">
    <citation type="submission" date="2020-01" db="EMBL/GenBank/DDBJ databases">
        <title>Muriicola jejuensis KCTC 22299.</title>
        <authorList>
            <person name="Wang G."/>
        </authorList>
    </citation>
    <scope>NUCLEOTIDE SEQUENCE [LARGE SCALE GENOMIC DNA]</scope>
    <source>
        <strain evidence="1 2">KCTC 22299</strain>
    </source>
</reference>
<dbReference type="Gene3D" id="3.40.50.2000">
    <property type="entry name" value="Glycogen Phosphorylase B"/>
    <property type="match status" value="1"/>
</dbReference>
<accession>A0A6P0UHH6</accession>
<dbReference type="RefSeq" id="WP_163693724.1">
    <property type="nucleotide sequence ID" value="NZ_FXTW01000003.1"/>
</dbReference>
<keyword evidence="1" id="KW-0808">Transferase</keyword>
<evidence type="ECO:0000313" key="2">
    <source>
        <dbReference type="Proteomes" id="UP000468443"/>
    </source>
</evidence>
<proteinExistence type="predicted"/>
<comment type="caution">
    <text evidence="1">The sequence shown here is derived from an EMBL/GenBank/DDBJ whole genome shotgun (WGS) entry which is preliminary data.</text>
</comment>
<protein>
    <submittedName>
        <fullName evidence="1">Glycosyltransferase</fullName>
    </submittedName>
</protein>
<sequence>MEKHNPRLLLIGLNWPDPTATAAGVRMLQLISLFKSGGYQITFSSAAALPTGGEFPEIPGVNFSRIRLNHDSFDAFISELDPGIVIFDRFLTEEYFGWRVARILPRAIRIVDTEDLHSLRQARKVALDNGVDFTPSLWKTLEITKRELASLFRCDLSLIISRAEMDWLKEHVPSLTPQLFYLPFIFEEADLVEESDRLPFEDRKDFVFIGSGRHLPNTDAISYLKKVVWPLIRKKLPDACVHIYGASLPRKVTDLRAPEDNFFVKGWIPDVSTVLRTARVNLMPLRFGAGLKGKMFEAIHCGTPSAMTSIAAEGTVLADKKEYVADDPHLFASLAVSLYREKKLWEDLQRRGDDMLRNDFCCTAFEEELMNQLDVLTHQLDEIRENNLLGSMLLHHTMASSKYLSKWIGLKEEQSKQQER</sequence>
<dbReference type="Pfam" id="PF13692">
    <property type="entry name" value="Glyco_trans_1_4"/>
    <property type="match status" value="1"/>
</dbReference>
<dbReference type="GO" id="GO:0016740">
    <property type="term" value="F:transferase activity"/>
    <property type="evidence" value="ECO:0007669"/>
    <property type="project" value="UniProtKB-KW"/>
</dbReference>
<name>A0A6P0UHH6_9FLAO</name>
<keyword evidence="2" id="KW-1185">Reference proteome</keyword>
<gene>
    <name evidence="1" type="ORF">GWK09_12110</name>
</gene>
<dbReference type="Proteomes" id="UP000468443">
    <property type="component" value="Unassembled WGS sequence"/>
</dbReference>
<organism evidence="1 2">
    <name type="scientific">Muriicola jejuensis</name>
    <dbReference type="NCBI Taxonomy" id="504488"/>
    <lineage>
        <taxon>Bacteria</taxon>
        <taxon>Pseudomonadati</taxon>
        <taxon>Bacteroidota</taxon>
        <taxon>Flavobacteriia</taxon>
        <taxon>Flavobacteriales</taxon>
        <taxon>Flavobacteriaceae</taxon>
        <taxon>Muriicola</taxon>
    </lineage>
</organism>
<dbReference type="SUPFAM" id="SSF53756">
    <property type="entry name" value="UDP-Glycosyltransferase/glycogen phosphorylase"/>
    <property type="match status" value="1"/>
</dbReference>
<dbReference type="EMBL" id="JAABOP010000004">
    <property type="protein sequence ID" value="NER11268.1"/>
    <property type="molecule type" value="Genomic_DNA"/>
</dbReference>